<dbReference type="Pfam" id="PF05225">
    <property type="entry name" value="HTH_psq"/>
    <property type="match status" value="1"/>
</dbReference>
<dbReference type="RefSeq" id="WP_070993210.1">
    <property type="nucleotide sequence ID" value="NZ_CBCSHD010000004.1"/>
</dbReference>
<dbReference type="Proteomes" id="UP000180253">
    <property type="component" value="Unassembled WGS sequence"/>
</dbReference>
<accession>A0A1S1N1N7</accession>
<proteinExistence type="predicted"/>
<dbReference type="InterPro" id="IPR009057">
    <property type="entry name" value="Homeodomain-like_sf"/>
</dbReference>
<reference evidence="3 4" key="1">
    <citation type="submission" date="2016-10" db="EMBL/GenBank/DDBJ databases">
        <title>Pseudoalteromonas amylolytica sp. nov., isolated from the surface seawater.</title>
        <authorList>
            <person name="Wu Y.-H."/>
            <person name="Cheng H."/>
            <person name="Jin X.-B."/>
            <person name="Wang C.-S."/>
            <person name="Xu X.-W."/>
        </authorList>
    </citation>
    <scope>NUCLEOTIDE SEQUENCE [LARGE SCALE GENOMIC DNA]</scope>
    <source>
        <strain evidence="3 4">JCM 12483</strain>
    </source>
</reference>
<dbReference type="AlphaFoldDB" id="A0A1S1N1N7"/>
<dbReference type="STRING" id="327939.BIW53_16965"/>
<keyword evidence="1" id="KW-0175">Coiled coil</keyword>
<evidence type="ECO:0000313" key="4">
    <source>
        <dbReference type="Proteomes" id="UP000180253"/>
    </source>
</evidence>
<comment type="caution">
    <text evidence="3">The sequence shown here is derived from an EMBL/GenBank/DDBJ whole genome shotgun (WGS) entry which is preliminary data.</text>
</comment>
<evidence type="ECO:0000259" key="2">
    <source>
        <dbReference type="Pfam" id="PF05225"/>
    </source>
</evidence>
<dbReference type="InterPro" id="IPR007889">
    <property type="entry name" value="HTH_Psq"/>
</dbReference>
<gene>
    <name evidence="3" type="ORF">BIW53_16965</name>
</gene>
<protein>
    <recommendedName>
        <fullName evidence="2">HTH psq-type domain-containing protein</fullName>
    </recommendedName>
</protein>
<dbReference type="EMBL" id="MNAN01000035">
    <property type="protein sequence ID" value="OHU93917.1"/>
    <property type="molecule type" value="Genomic_DNA"/>
</dbReference>
<name>A0A1S1N1N7_9GAMM</name>
<organism evidence="3 4">
    <name type="scientific">Pseudoalteromonas byunsanensis</name>
    <dbReference type="NCBI Taxonomy" id="327939"/>
    <lineage>
        <taxon>Bacteria</taxon>
        <taxon>Pseudomonadati</taxon>
        <taxon>Pseudomonadota</taxon>
        <taxon>Gammaproteobacteria</taxon>
        <taxon>Alteromonadales</taxon>
        <taxon>Pseudoalteromonadaceae</taxon>
        <taxon>Pseudoalteromonas</taxon>
    </lineage>
</organism>
<dbReference type="OrthoDB" id="6293231at2"/>
<feature type="coiled-coil region" evidence="1">
    <location>
        <begin position="54"/>
        <end position="81"/>
    </location>
</feature>
<dbReference type="SUPFAM" id="SSF46689">
    <property type="entry name" value="Homeodomain-like"/>
    <property type="match status" value="1"/>
</dbReference>
<sequence>MRSLSLQHPLMLEAVHKVLSEQFSISEAAQQYALPKRSLYRAVRLAQAKPTQKSERLRATKQLLEQHLRDVEQSLQGLQRA</sequence>
<dbReference type="GO" id="GO:0003677">
    <property type="term" value="F:DNA binding"/>
    <property type="evidence" value="ECO:0007669"/>
    <property type="project" value="InterPro"/>
</dbReference>
<evidence type="ECO:0000313" key="3">
    <source>
        <dbReference type="EMBL" id="OHU93917.1"/>
    </source>
</evidence>
<feature type="domain" description="HTH psq-type" evidence="2">
    <location>
        <begin position="11"/>
        <end position="45"/>
    </location>
</feature>
<evidence type="ECO:0000256" key="1">
    <source>
        <dbReference type="SAM" id="Coils"/>
    </source>
</evidence>
<keyword evidence="4" id="KW-1185">Reference proteome</keyword>